<dbReference type="GO" id="GO:0005811">
    <property type="term" value="C:lipid droplet"/>
    <property type="evidence" value="ECO:0007669"/>
    <property type="project" value="TreeGrafter"/>
</dbReference>
<dbReference type="Proteomes" id="UP000245942">
    <property type="component" value="Unassembled WGS sequence"/>
</dbReference>
<evidence type="ECO:0000259" key="3">
    <source>
        <dbReference type="Pfam" id="PF03435"/>
    </source>
</evidence>
<dbReference type="AlphaFoldDB" id="A0A316U4D0"/>
<protein>
    <recommendedName>
        <fullName evidence="3">Saccharopine dehydrogenase NADP binding domain-containing protein</fullName>
    </recommendedName>
</protein>
<name>A0A316U4D0_9BASI</name>
<dbReference type="InterPro" id="IPR036291">
    <property type="entry name" value="NAD(P)-bd_dom_sf"/>
</dbReference>
<dbReference type="GO" id="GO:0005739">
    <property type="term" value="C:mitochondrion"/>
    <property type="evidence" value="ECO:0007669"/>
    <property type="project" value="TreeGrafter"/>
</dbReference>
<keyword evidence="5" id="KW-1185">Reference proteome</keyword>
<gene>
    <name evidence="4" type="ORF">BCV69DRAFT_220498</name>
</gene>
<evidence type="ECO:0000313" key="4">
    <source>
        <dbReference type="EMBL" id="PWN20126.1"/>
    </source>
</evidence>
<feature type="region of interest" description="Disordered" evidence="2">
    <location>
        <begin position="554"/>
        <end position="574"/>
    </location>
</feature>
<dbReference type="EMBL" id="KZ819329">
    <property type="protein sequence ID" value="PWN20126.1"/>
    <property type="molecule type" value="Genomic_DNA"/>
</dbReference>
<dbReference type="RefSeq" id="XP_025347286.1">
    <property type="nucleotide sequence ID" value="XM_025489816.1"/>
</dbReference>
<dbReference type="GO" id="GO:0009247">
    <property type="term" value="P:glycolipid biosynthetic process"/>
    <property type="evidence" value="ECO:0007669"/>
    <property type="project" value="TreeGrafter"/>
</dbReference>
<dbReference type="GO" id="GO:0006777">
    <property type="term" value="P:Mo-molybdopterin cofactor biosynthetic process"/>
    <property type="evidence" value="ECO:0007669"/>
    <property type="project" value="InterPro"/>
</dbReference>
<dbReference type="GeneID" id="37011550"/>
<evidence type="ECO:0000313" key="5">
    <source>
        <dbReference type="Proteomes" id="UP000245942"/>
    </source>
</evidence>
<dbReference type="PANTHER" id="PTHR12286:SF5">
    <property type="entry name" value="SACCHAROPINE DEHYDROGENASE-LIKE OXIDOREDUCTASE"/>
    <property type="match status" value="1"/>
</dbReference>
<accession>A0A316U4D0</accession>
<sequence>MSSTAVSLPQGGVYDVTVFGATGFVGQLCIRHLVDHPDFTSGAFTWAIAGRSASKLYSLKQKYSLPASVGIIEADTSKPLEGGLEKMVKQSRVVMNLVGPYSDYGSFHLAELCAQHGVSYTDLSGESLYNKNLVEKLHETAKKSGATLLPSVGYDSLPADLSVYLGARRVLENAEKKGAQVGHIEATAGGSVMGSASGGTLASWRSMVSGSDPWQMLWQKPTAICDSLYKSSSSPKPTSEILLRYAQWLPQCNGYGALNPLGIHNARAVYHTAALLNVEPDSDDRKTKYSPTFQFVDLLVHAARAPSPISWLVAIIASSAVRIVALLMANSALVRSLSAKLVPVGTGPSEKAQRDGFVNMKTLVVGWKSVDDVKGGQQRTPIAASVARWKASKADPGYLMTSRVISEVSLLVAFDRKNGDKKIHSGVRTGATMSKNPAPLVERLQKYAKIDIGVEDWDYERKGVFNSLAGASSSTSSVAVASAEAKDALPLSLPADPTNSSPYPHCPAGYIPLSETDGDIIQITYEPLDIGKMTEEVSSRWAGAVVAFLGMTRDDRTAGKGEEEGECEQRGRGQ</sequence>
<dbReference type="GO" id="GO:0005886">
    <property type="term" value="C:plasma membrane"/>
    <property type="evidence" value="ECO:0007669"/>
    <property type="project" value="TreeGrafter"/>
</dbReference>
<dbReference type="PANTHER" id="PTHR12286">
    <property type="entry name" value="SACCHAROPINE DEHYDROGENASE-LIKE OXIDOREDUCTASE"/>
    <property type="match status" value="1"/>
</dbReference>
<reference evidence="4 5" key="1">
    <citation type="journal article" date="2018" name="Mol. Biol. Evol.">
        <title>Broad Genomic Sampling Reveals a Smut Pathogenic Ancestry of the Fungal Clade Ustilaginomycotina.</title>
        <authorList>
            <person name="Kijpornyongpan T."/>
            <person name="Mondo S.J."/>
            <person name="Barry K."/>
            <person name="Sandor L."/>
            <person name="Lee J."/>
            <person name="Lipzen A."/>
            <person name="Pangilinan J."/>
            <person name="LaButti K."/>
            <person name="Hainaut M."/>
            <person name="Henrissat B."/>
            <person name="Grigoriev I.V."/>
            <person name="Spatafora J.W."/>
            <person name="Aime M.C."/>
        </authorList>
    </citation>
    <scope>NUCLEOTIDE SEQUENCE [LARGE SCALE GENOMIC DNA]</scope>
    <source>
        <strain evidence="4 5">MCA 4718</strain>
    </source>
</reference>
<dbReference type="SUPFAM" id="SSF51735">
    <property type="entry name" value="NAD(P)-binding Rossmann-fold domains"/>
    <property type="match status" value="1"/>
</dbReference>
<dbReference type="InterPro" id="IPR005097">
    <property type="entry name" value="Sacchrp_dh_NADP-bd"/>
</dbReference>
<dbReference type="Pfam" id="PF03435">
    <property type="entry name" value="Sacchrp_dh_NADP"/>
    <property type="match status" value="1"/>
</dbReference>
<feature type="domain" description="Saccharopine dehydrogenase NADP binding" evidence="3">
    <location>
        <begin position="16"/>
        <end position="148"/>
    </location>
</feature>
<evidence type="ECO:0000256" key="2">
    <source>
        <dbReference type="SAM" id="MobiDB-lite"/>
    </source>
</evidence>
<dbReference type="Gene3D" id="3.90.1170.40">
    <property type="entry name" value="Molybdopterin biosynthesis MoaE subunit"/>
    <property type="match status" value="1"/>
</dbReference>
<comment type="similarity">
    <text evidence="1">Belongs to the saccharopine dehydrogenase family.</text>
</comment>
<dbReference type="InterPro" id="IPR036563">
    <property type="entry name" value="MoaE_sf"/>
</dbReference>
<evidence type="ECO:0000256" key="1">
    <source>
        <dbReference type="ARBA" id="ARBA00038048"/>
    </source>
</evidence>
<dbReference type="InterPro" id="IPR051276">
    <property type="entry name" value="Saccharopine_DH-like_oxidrdct"/>
</dbReference>
<dbReference type="Gene3D" id="3.40.50.720">
    <property type="entry name" value="NAD(P)-binding Rossmann-like Domain"/>
    <property type="match status" value="1"/>
</dbReference>
<organism evidence="4 5">
    <name type="scientific">Pseudomicrostroma glucosiphilum</name>
    <dbReference type="NCBI Taxonomy" id="1684307"/>
    <lineage>
        <taxon>Eukaryota</taxon>
        <taxon>Fungi</taxon>
        <taxon>Dikarya</taxon>
        <taxon>Basidiomycota</taxon>
        <taxon>Ustilaginomycotina</taxon>
        <taxon>Exobasidiomycetes</taxon>
        <taxon>Microstromatales</taxon>
        <taxon>Microstromatales incertae sedis</taxon>
        <taxon>Pseudomicrostroma</taxon>
    </lineage>
</organism>
<proteinExistence type="inferred from homology"/>
<dbReference type="OrthoDB" id="10268090at2759"/>